<dbReference type="PANTHER" id="PTHR43226">
    <property type="entry name" value="XAA-PRO AMINOPEPTIDASE 3"/>
    <property type="match status" value="1"/>
</dbReference>
<keyword evidence="7" id="KW-0645">Protease</keyword>
<name>A0A1J4KVN1_9EUKA</name>
<dbReference type="InterPro" id="IPR000994">
    <property type="entry name" value="Pept_M24"/>
</dbReference>
<evidence type="ECO:0000256" key="5">
    <source>
        <dbReference type="ARBA" id="ARBA00023211"/>
    </source>
</evidence>
<dbReference type="InterPro" id="IPR007865">
    <property type="entry name" value="Aminopep_P_N"/>
</dbReference>
<dbReference type="Gene3D" id="3.90.230.10">
    <property type="entry name" value="Creatinase/methionine aminopeptidase superfamily"/>
    <property type="match status" value="1"/>
</dbReference>
<comment type="cofactor">
    <cofactor evidence="1">
        <name>Mn(2+)</name>
        <dbReference type="ChEBI" id="CHEBI:29035"/>
    </cofactor>
</comment>
<evidence type="ECO:0000313" key="7">
    <source>
        <dbReference type="EMBL" id="OHT15369.1"/>
    </source>
</evidence>
<evidence type="ECO:0000256" key="1">
    <source>
        <dbReference type="ARBA" id="ARBA00001936"/>
    </source>
</evidence>
<dbReference type="GO" id="GO:0005739">
    <property type="term" value="C:mitochondrion"/>
    <property type="evidence" value="ECO:0007669"/>
    <property type="project" value="TreeGrafter"/>
</dbReference>
<dbReference type="GeneID" id="94832318"/>
<dbReference type="RefSeq" id="XP_068368505.1">
    <property type="nucleotide sequence ID" value="XM_068497614.1"/>
</dbReference>
<organism evidence="7 8">
    <name type="scientific">Tritrichomonas foetus</name>
    <dbReference type="NCBI Taxonomy" id="1144522"/>
    <lineage>
        <taxon>Eukaryota</taxon>
        <taxon>Metamonada</taxon>
        <taxon>Parabasalia</taxon>
        <taxon>Tritrichomonadida</taxon>
        <taxon>Tritrichomonadidae</taxon>
        <taxon>Tritrichomonas</taxon>
    </lineage>
</organism>
<keyword evidence="4" id="KW-0378">Hydrolase</keyword>
<keyword evidence="7" id="KW-0031">Aminopeptidase</keyword>
<dbReference type="Proteomes" id="UP000179807">
    <property type="component" value="Unassembled WGS sequence"/>
</dbReference>
<evidence type="ECO:0000256" key="4">
    <source>
        <dbReference type="ARBA" id="ARBA00022801"/>
    </source>
</evidence>
<dbReference type="InterPro" id="IPR052433">
    <property type="entry name" value="X-Pro_dipept-like"/>
</dbReference>
<keyword evidence="8" id="KW-1185">Reference proteome</keyword>
<dbReference type="GO" id="GO:0070006">
    <property type="term" value="F:metalloaminopeptidase activity"/>
    <property type="evidence" value="ECO:0007669"/>
    <property type="project" value="InterPro"/>
</dbReference>
<evidence type="ECO:0000256" key="2">
    <source>
        <dbReference type="ARBA" id="ARBA00008766"/>
    </source>
</evidence>
<dbReference type="EMBL" id="MLAK01000229">
    <property type="protein sequence ID" value="OHT15369.1"/>
    <property type="molecule type" value="Genomic_DNA"/>
</dbReference>
<evidence type="ECO:0000256" key="3">
    <source>
        <dbReference type="ARBA" id="ARBA00022723"/>
    </source>
</evidence>
<dbReference type="InterPro" id="IPR036005">
    <property type="entry name" value="Creatinase/aminopeptidase-like"/>
</dbReference>
<gene>
    <name evidence="7" type="ORF">TRFO_14117</name>
</gene>
<dbReference type="GO" id="GO:0030145">
    <property type="term" value="F:manganese ion binding"/>
    <property type="evidence" value="ECO:0007669"/>
    <property type="project" value="InterPro"/>
</dbReference>
<accession>A0A1J4KVN1</accession>
<comment type="similarity">
    <text evidence="2">Belongs to the peptidase M24B family.</text>
</comment>
<dbReference type="PANTHER" id="PTHR43226:SF4">
    <property type="entry name" value="XAA-PRO AMINOPEPTIDASE 3"/>
    <property type="match status" value="1"/>
</dbReference>
<feature type="domain" description="Aminopeptidase P N-terminal" evidence="6">
    <location>
        <begin position="5"/>
        <end position="140"/>
    </location>
</feature>
<protein>
    <submittedName>
        <fullName evidence="7">Xaa-Pro aminopeptidase 3</fullName>
    </submittedName>
</protein>
<evidence type="ECO:0000259" key="6">
    <source>
        <dbReference type="SMART" id="SM01011"/>
    </source>
</evidence>
<comment type="caution">
    <text evidence="7">The sequence shown here is derived from an EMBL/GenBank/DDBJ whole genome shotgun (WGS) entry which is preliminary data.</text>
</comment>
<dbReference type="SMART" id="SM01011">
    <property type="entry name" value="AMP_N"/>
    <property type="match status" value="1"/>
</dbReference>
<dbReference type="Gene3D" id="3.40.350.10">
    <property type="entry name" value="Creatinase/prolidase N-terminal domain"/>
    <property type="match status" value="1"/>
</dbReference>
<dbReference type="OrthoDB" id="4215474at2759"/>
<sequence>MSLNMIADDFILRRNNLLKLIRNPKAGVLIYGRNVLKRIPTVQYNFNQFSDIVYLTGYTRPDGALTIDIRDGKPYSTLYLPPRIPHEEMWEGKRTSFEDAQKLSGVDRVLPMCELEGWIARKSSDPQNVFQSSPPLQRVFNSKFQSLAKYMDVLRVLKSPKEIEIIKKACEISKIAHQISLHQVAPGIRESQIASRFYLECIERGASGLSYPTVCASGTNALCLHYIENNKIMKEGECLMMDAGCEYENYSSDFTNTVPVGKVPTAHLDLLEMVNDVKDFLVRKVKKGQIHSLGQLHNESEELLIRGLKQFGVKMDKRTIGKYYPHGASHWIGMDVHDCDTIGYGFPIQKGCVFSVEPGLYFPFGSPEIPTELHGLGCRFEDTVIIE</sequence>
<dbReference type="VEuPathDB" id="TrichDB:TRFO_14117"/>
<keyword evidence="3" id="KW-0479">Metal-binding</keyword>
<dbReference type="InterPro" id="IPR029149">
    <property type="entry name" value="Creatin/AminoP/Spt16_N"/>
</dbReference>
<dbReference type="Pfam" id="PF05195">
    <property type="entry name" value="AMP_N"/>
    <property type="match status" value="1"/>
</dbReference>
<evidence type="ECO:0000313" key="8">
    <source>
        <dbReference type="Proteomes" id="UP000179807"/>
    </source>
</evidence>
<dbReference type="Pfam" id="PF00557">
    <property type="entry name" value="Peptidase_M24"/>
    <property type="match status" value="1"/>
</dbReference>
<proteinExistence type="inferred from homology"/>
<dbReference type="SUPFAM" id="SSF55920">
    <property type="entry name" value="Creatinase/aminopeptidase"/>
    <property type="match status" value="1"/>
</dbReference>
<reference evidence="7" key="1">
    <citation type="submission" date="2016-10" db="EMBL/GenBank/DDBJ databases">
        <authorList>
            <person name="Benchimol M."/>
            <person name="Almeida L.G."/>
            <person name="Vasconcelos A.T."/>
            <person name="Perreira-Neves A."/>
            <person name="Rosa I.A."/>
            <person name="Tasca T."/>
            <person name="Bogo M.R."/>
            <person name="de Souza W."/>
        </authorList>
    </citation>
    <scope>NUCLEOTIDE SEQUENCE [LARGE SCALE GENOMIC DNA]</scope>
    <source>
        <strain evidence="7">K</strain>
    </source>
</reference>
<dbReference type="GO" id="GO:0006508">
    <property type="term" value="P:proteolysis"/>
    <property type="evidence" value="ECO:0007669"/>
    <property type="project" value="TreeGrafter"/>
</dbReference>
<dbReference type="SUPFAM" id="SSF53092">
    <property type="entry name" value="Creatinase/prolidase N-terminal domain"/>
    <property type="match status" value="1"/>
</dbReference>
<dbReference type="AlphaFoldDB" id="A0A1J4KVN1"/>
<keyword evidence="5" id="KW-0464">Manganese</keyword>